<evidence type="ECO:0000256" key="1">
    <source>
        <dbReference type="ARBA" id="ARBA00001966"/>
    </source>
</evidence>
<name>A0ABZ3IKP6_9FIRM</name>
<protein>
    <submittedName>
        <fullName evidence="6">(R)-2-hydroxyisocaproyl-CoA dehydratase beta subunit</fullName>
        <ecNumber evidence="6">4.2.1.157</ecNumber>
    </submittedName>
</protein>
<evidence type="ECO:0000256" key="4">
    <source>
        <dbReference type="ARBA" id="ARBA00023004"/>
    </source>
</evidence>
<dbReference type="Gene3D" id="3.40.50.11900">
    <property type="match status" value="1"/>
</dbReference>
<evidence type="ECO:0000256" key="2">
    <source>
        <dbReference type="ARBA" id="ARBA00005806"/>
    </source>
</evidence>
<comment type="cofactor">
    <cofactor evidence="1">
        <name>[4Fe-4S] cluster</name>
        <dbReference type="ChEBI" id="CHEBI:49883"/>
    </cofactor>
</comment>
<dbReference type="PANTHER" id="PTHR30548">
    <property type="entry name" value="2-HYDROXYGLUTARYL-COA DEHYDRATASE, D-COMPONENT-RELATED"/>
    <property type="match status" value="1"/>
</dbReference>
<accession>A0ABZ3IKP6</accession>
<evidence type="ECO:0000256" key="3">
    <source>
        <dbReference type="ARBA" id="ARBA00022723"/>
    </source>
</evidence>
<dbReference type="InterPro" id="IPR010327">
    <property type="entry name" value="FldB/FldC_alpha/beta"/>
</dbReference>
<organism evidence="6 7">
    <name type="scientific">Sporomusa silvacetica DSM 10669</name>
    <dbReference type="NCBI Taxonomy" id="1123289"/>
    <lineage>
        <taxon>Bacteria</taxon>
        <taxon>Bacillati</taxon>
        <taxon>Bacillota</taxon>
        <taxon>Negativicutes</taxon>
        <taxon>Selenomonadales</taxon>
        <taxon>Sporomusaceae</taxon>
        <taxon>Sporomusa</taxon>
    </lineage>
</organism>
<proteinExistence type="inferred from homology"/>
<gene>
    <name evidence="6" type="primary">hadC</name>
    <name evidence="6" type="ORF">SPSIL_023950</name>
</gene>
<dbReference type="Gene3D" id="3.40.50.11890">
    <property type="match status" value="1"/>
</dbReference>
<evidence type="ECO:0000313" key="6">
    <source>
        <dbReference type="EMBL" id="XFO66245.1"/>
    </source>
</evidence>
<reference evidence="6" key="1">
    <citation type="submission" date="2024-05" db="EMBL/GenBank/DDBJ databases">
        <title>Isolation and characterization of Sporomusa carbonis sp. nov., a carboxydotrophic hydrogenogen in the genus of Sporomusa isolated from a charcoal burning pile.</title>
        <authorList>
            <person name="Boeer T."/>
            <person name="Rosenbaum F."/>
            <person name="Eysell L."/>
            <person name="Mueller V."/>
            <person name="Daniel R."/>
            <person name="Poehlein A."/>
        </authorList>
    </citation>
    <scope>NUCLEOTIDE SEQUENCE [LARGE SCALE GENOMIC DNA]</scope>
    <source>
        <strain evidence="6">DSM 10669</strain>
    </source>
</reference>
<sequence>MKSDEKLIFESNLPNSAVQIWKKQGKKVIGTICCHVPEEIIHAAGLLPYRIRATGCTENSQGESWMTSFSCSFASSCLEFLLNGTYDFLDGVITSNGCMHAQRLYDNWRLNDMRSYRQSLTVPRKVSDSAISYYREELVQLKAALEKFSCVAITDEKLENSVKIYNETRRLIRKLYDLRRSESPVITGTQSQKLILAAMSMPKEQYNELLSNYLEEAKGREPLATYSARLMLIGSALDDPEFIKIIEDKGGLVVTDVQCFGSRYLWEPVEIDGDLMTSLATSYLKRPTCHRMVDQHQALFDFIIDMVKNHNVDGIIFEKMHNCDLWGGENLFLEERFKKANIPVLSLQRDEIMTNTMQVGVRVEAFIEMLQGVGI</sequence>
<dbReference type="Pfam" id="PF06050">
    <property type="entry name" value="HGD-D"/>
    <property type="match status" value="1"/>
</dbReference>
<dbReference type="PANTHER" id="PTHR30548:SF5">
    <property type="entry name" value="SUBUNIT OF OXYGEN-SENSITIVE 2-HYDROXYISOCAPROYL-COA DEHYDRATASE"/>
    <property type="match status" value="1"/>
</dbReference>
<dbReference type="EMBL" id="CP155573">
    <property type="protein sequence ID" value="XFO66245.1"/>
    <property type="molecule type" value="Genomic_DNA"/>
</dbReference>
<keyword evidence="7" id="KW-1185">Reference proteome</keyword>
<keyword evidence="5" id="KW-0411">Iron-sulfur</keyword>
<evidence type="ECO:0000313" key="7">
    <source>
        <dbReference type="Proteomes" id="UP000216752"/>
    </source>
</evidence>
<dbReference type="Gene3D" id="1.20.1270.370">
    <property type="match status" value="1"/>
</dbReference>
<keyword evidence="4" id="KW-0408">Iron</keyword>
<dbReference type="GO" id="GO:0016829">
    <property type="term" value="F:lyase activity"/>
    <property type="evidence" value="ECO:0007669"/>
    <property type="project" value="UniProtKB-KW"/>
</dbReference>
<dbReference type="Proteomes" id="UP000216752">
    <property type="component" value="Chromosome"/>
</dbReference>
<dbReference type="RefSeq" id="WP_094607527.1">
    <property type="nucleotide sequence ID" value="NZ_CP155573.1"/>
</dbReference>
<evidence type="ECO:0000256" key="5">
    <source>
        <dbReference type="ARBA" id="ARBA00023014"/>
    </source>
</evidence>
<comment type="similarity">
    <text evidence="2">Belongs to the FldB/FldC dehydratase alpha/beta subunit family.</text>
</comment>
<dbReference type="EC" id="4.2.1.157" evidence="6"/>
<keyword evidence="3" id="KW-0479">Metal-binding</keyword>
<keyword evidence="6" id="KW-0456">Lyase</keyword>